<evidence type="ECO:0000256" key="1">
    <source>
        <dbReference type="ARBA" id="ARBA00022448"/>
    </source>
</evidence>
<name>A0AAE4YGV5_9RHOB</name>
<accession>A0AAE4YGV5</accession>
<evidence type="ECO:0000256" key="3">
    <source>
        <dbReference type="ARBA" id="ARBA00022982"/>
    </source>
</evidence>
<dbReference type="PROSITE" id="PS00196">
    <property type="entry name" value="COPPER_BLUE"/>
    <property type="match status" value="1"/>
</dbReference>
<reference evidence="7" key="1">
    <citation type="submission" date="2020-01" db="EMBL/GenBank/DDBJ databases">
        <authorList>
            <person name="Chen W.-M."/>
        </authorList>
    </citation>
    <scope>NUCLEOTIDE SEQUENCE</scope>
    <source>
        <strain evidence="7">CYK-10</strain>
    </source>
</reference>
<keyword evidence="8" id="KW-1185">Reference proteome</keyword>
<evidence type="ECO:0000259" key="6">
    <source>
        <dbReference type="Pfam" id="PF00127"/>
    </source>
</evidence>
<dbReference type="Proteomes" id="UP001193501">
    <property type="component" value="Unassembled WGS sequence"/>
</dbReference>
<dbReference type="PRINTS" id="PR00157">
    <property type="entry name" value="PLASTOCYANIN"/>
</dbReference>
<feature type="binding site" evidence="5">
    <location>
        <position position="125"/>
    </location>
    <ligand>
        <name>Cu cation</name>
        <dbReference type="ChEBI" id="CHEBI:23378"/>
    </ligand>
</feature>
<evidence type="ECO:0000256" key="4">
    <source>
        <dbReference type="ARBA" id="ARBA00023008"/>
    </source>
</evidence>
<organism evidence="7 8">
    <name type="scientific">Stagnihabitans tardus</name>
    <dbReference type="NCBI Taxonomy" id="2699202"/>
    <lineage>
        <taxon>Bacteria</taxon>
        <taxon>Pseudomonadati</taxon>
        <taxon>Pseudomonadota</taxon>
        <taxon>Alphaproteobacteria</taxon>
        <taxon>Rhodobacterales</taxon>
        <taxon>Paracoccaceae</taxon>
        <taxon>Stagnihabitans</taxon>
    </lineage>
</organism>
<keyword evidence="4 5" id="KW-0186">Copper</keyword>
<dbReference type="InterPro" id="IPR006311">
    <property type="entry name" value="TAT_signal"/>
</dbReference>
<dbReference type="PROSITE" id="PS51318">
    <property type="entry name" value="TAT"/>
    <property type="match status" value="1"/>
</dbReference>
<comment type="cofactor">
    <cofactor evidence="5">
        <name>Cu(2+)</name>
        <dbReference type="ChEBI" id="CHEBI:29036"/>
    </cofactor>
    <text evidence="5">The crystal structure with reduced Cu(1+) has also been determined.</text>
</comment>
<dbReference type="Gene3D" id="2.60.40.420">
    <property type="entry name" value="Cupredoxins - blue copper proteins"/>
    <property type="match status" value="1"/>
</dbReference>
<dbReference type="AlphaFoldDB" id="A0AAE4YGV5"/>
<sequence length="175" mass="18260">MPNRRQVLAVGGAGVAGLIGPSLVLAGPVAEIGMQGTSRGEHVWFTPVGLAVAAGTTLRFVNLDPGNSHTSTCYHPTLFDRPQRIPTGAAPWDSDFLLPGDSFEVLLTVPGVYDFYCLPHEHAGMVGRIVVGRPGDEGWHGAATDASDLPAVALDGFPSVEAILQTGRVMPPGQP</sequence>
<keyword evidence="3" id="KW-0249">Electron transport</keyword>
<keyword evidence="2 5" id="KW-0479">Metal-binding</keyword>
<dbReference type="GO" id="GO:0009055">
    <property type="term" value="F:electron transfer activity"/>
    <property type="evidence" value="ECO:0007669"/>
    <property type="project" value="InterPro"/>
</dbReference>
<dbReference type="GO" id="GO:0005507">
    <property type="term" value="F:copper ion binding"/>
    <property type="evidence" value="ECO:0007669"/>
    <property type="project" value="InterPro"/>
</dbReference>
<dbReference type="Pfam" id="PF00127">
    <property type="entry name" value="Copper-bind"/>
    <property type="match status" value="1"/>
</dbReference>
<dbReference type="RefSeq" id="WP_168776701.1">
    <property type="nucleotide sequence ID" value="NZ_JAABNR010000038.1"/>
</dbReference>
<dbReference type="InterPro" id="IPR028871">
    <property type="entry name" value="BlueCu_1_BS"/>
</dbReference>
<dbReference type="EMBL" id="JAABNR010000038">
    <property type="protein sequence ID" value="NBZ89909.1"/>
    <property type="molecule type" value="Genomic_DNA"/>
</dbReference>
<feature type="binding site" evidence="5">
    <location>
        <position position="120"/>
    </location>
    <ligand>
        <name>Cu cation</name>
        <dbReference type="ChEBI" id="CHEBI:23378"/>
    </ligand>
</feature>
<evidence type="ECO:0000256" key="5">
    <source>
        <dbReference type="PIRSR" id="PIRSR602387-1"/>
    </source>
</evidence>
<evidence type="ECO:0000313" key="7">
    <source>
        <dbReference type="EMBL" id="NBZ89909.1"/>
    </source>
</evidence>
<evidence type="ECO:0000313" key="8">
    <source>
        <dbReference type="Proteomes" id="UP001193501"/>
    </source>
</evidence>
<comment type="caution">
    <text evidence="7">The sequence shown here is derived from an EMBL/GenBank/DDBJ whole genome shotgun (WGS) entry which is preliminary data.</text>
</comment>
<proteinExistence type="predicted"/>
<dbReference type="InterPro" id="IPR002387">
    <property type="entry name" value="Plastocyanin"/>
</dbReference>
<dbReference type="SUPFAM" id="SSF49503">
    <property type="entry name" value="Cupredoxins"/>
    <property type="match status" value="1"/>
</dbReference>
<protein>
    <recommendedName>
        <fullName evidence="6">Blue (type 1) copper domain-containing protein</fullName>
    </recommendedName>
</protein>
<dbReference type="InterPro" id="IPR008972">
    <property type="entry name" value="Cupredoxin"/>
</dbReference>
<feature type="domain" description="Blue (type 1) copper" evidence="6">
    <location>
        <begin position="39"/>
        <end position="131"/>
    </location>
</feature>
<feature type="binding site" evidence="5">
    <location>
        <position position="75"/>
    </location>
    <ligand>
        <name>Cu cation</name>
        <dbReference type="ChEBI" id="CHEBI:23378"/>
    </ligand>
</feature>
<keyword evidence="1" id="KW-0813">Transport</keyword>
<gene>
    <name evidence="7" type="ORF">GV832_20180</name>
</gene>
<dbReference type="InterPro" id="IPR000923">
    <property type="entry name" value="BlueCu_1"/>
</dbReference>
<evidence type="ECO:0000256" key="2">
    <source>
        <dbReference type="ARBA" id="ARBA00022723"/>
    </source>
</evidence>
<feature type="binding site" evidence="5">
    <location>
        <position position="117"/>
    </location>
    <ligand>
        <name>Cu cation</name>
        <dbReference type="ChEBI" id="CHEBI:23378"/>
    </ligand>
</feature>